<feature type="region of interest" description="Disordered" evidence="1">
    <location>
        <begin position="37"/>
        <end position="68"/>
    </location>
</feature>
<protein>
    <submittedName>
        <fullName evidence="2">Uncharacterized protein</fullName>
    </submittedName>
</protein>
<dbReference type="Proteomes" id="UP001159641">
    <property type="component" value="Unassembled WGS sequence"/>
</dbReference>
<accession>A0AB34HJR3</accession>
<dbReference type="AlphaFoldDB" id="A0AB34HJR3"/>
<sequence>MLKFNIPQPIHQESRKSVSKKEMLAVKSSFKTQIMHFPGGTVVKNPPANAGDTGSSPGPGRSHVLRSN</sequence>
<evidence type="ECO:0000313" key="2">
    <source>
        <dbReference type="EMBL" id="KAJ8791729.1"/>
    </source>
</evidence>
<dbReference type="EMBL" id="JAIQCJ010001201">
    <property type="protein sequence ID" value="KAJ8791729.1"/>
    <property type="molecule type" value="Genomic_DNA"/>
</dbReference>
<comment type="caution">
    <text evidence="2">The sequence shown here is derived from an EMBL/GenBank/DDBJ whole genome shotgun (WGS) entry which is preliminary data.</text>
</comment>
<keyword evidence="3" id="KW-1185">Reference proteome</keyword>
<evidence type="ECO:0000256" key="1">
    <source>
        <dbReference type="SAM" id="MobiDB-lite"/>
    </source>
</evidence>
<evidence type="ECO:0000313" key="3">
    <source>
        <dbReference type="Proteomes" id="UP001159641"/>
    </source>
</evidence>
<name>A0AB34HJR3_ESCRO</name>
<reference evidence="2 3" key="1">
    <citation type="submission" date="2022-11" db="EMBL/GenBank/DDBJ databases">
        <title>Whole genome sequence of Eschrichtius robustus ER-17-0199.</title>
        <authorList>
            <person name="Bruniche-Olsen A."/>
            <person name="Black A.N."/>
            <person name="Fields C.J."/>
            <person name="Walden K."/>
            <person name="Dewoody J.A."/>
        </authorList>
    </citation>
    <scope>NUCLEOTIDE SEQUENCE [LARGE SCALE GENOMIC DNA]</scope>
    <source>
        <strain evidence="2">ER-17-0199</strain>
        <tissue evidence="2">Blubber</tissue>
    </source>
</reference>
<proteinExistence type="predicted"/>
<organism evidence="2 3">
    <name type="scientific">Eschrichtius robustus</name>
    <name type="common">California gray whale</name>
    <name type="synonym">Eschrichtius gibbosus</name>
    <dbReference type="NCBI Taxonomy" id="9764"/>
    <lineage>
        <taxon>Eukaryota</taxon>
        <taxon>Metazoa</taxon>
        <taxon>Chordata</taxon>
        <taxon>Craniata</taxon>
        <taxon>Vertebrata</taxon>
        <taxon>Euteleostomi</taxon>
        <taxon>Mammalia</taxon>
        <taxon>Eutheria</taxon>
        <taxon>Laurasiatheria</taxon>
        <taxon>Artiodactyla</taxon>
        <taxon>Whippomorpha</taxon>
        <taxon>Cetacea</taxon>
        <taxon>Mysticeti</taxon>
        <taxon>Eschrichtiidae</taxon>
        <taxon>Eschrichtius</taxon>
    </lineage>
</organism>
<gene>
    <name evidence="2" type="ORF">J1605_020451</name>
</gene>